<comment type="caution">
    <text evidence="1">The sequence shown here is derived from an EMBL/GenBank/DDBJ whole genome shotgun (WGS) entry which is preliminary data.</text>
</comment>
<keyword evidence="2" id="KW-1185">Reference proteome</keyword>
<dbReference type="Proteomes" id="UP001152523">
    <property type="component" value="Unassembled WGS sequence"/>
</dbReference>
<gene>
    <name evidence="1" type="ORF">CEPIT_LOCUS12447</name>
</gene>
<evidence type="ECO:0000313" key="2">
    <source>
        <dbReference type="Proteomes" id="UP001152523"/>
    </source>
</evidence>
<evidence type="ECO:0000313" key="1">
    <source>
        <dbReference type="EMBL" id="CAH9093316.1"/>
    </source>
</evidence>
<proteinExistence type="predicted"/>
<organism evidence="1 2">
    <name type="scientific">Cuscuta epithymum</name>
    <dbReference type="NCBI Taxonomy" id="186058"/>
    <lineage>
        <taxon>Eukaryota</taxon>
        <taxon>Viridiplantae</taxon>
        <taxon>Streptophyta</taxon>
        <taxon>Embryophyta</taxon>
        <taxon>Tracheophyta</taxon>
        <taxon>Spermatophyta</taxon>
        <taxon>Magnoliopsida</taxon>
        <taxon>eudicotyledons</taxon>
        <taxon>Gunneridae</taxon>
        <taxon>Pentapetalae</taxon>
        <taxon>asterids</taxon>
        <taxon>lamiids</taxon>
        <taxon>Solanales</taxon>
        <taxon>Convolvulaceae</taxon>
        <taxon>Cuscuteae</taxon>
        <taxon>Cuscuta</taxon>
        <taxon>Cuscuta subgen. Cuscuta</taxon>
    </lineage>
</organism>
<name>A0AAV0D5D0_9ASTE</name>
<sequence length="11" mass="1177">MSAQATWPSKA</sequence>
<dbReference type="EMBL" id="CAMAPF010000075">
    <property type="protein sequence ID" value="CAH9093316.1"/>
    <property type="molecule type" value="Genomic_DNA"/>
</dbReference>
<reference evidence="1" key="1">
    <citation type="submission" date="2022-07" db="EMBL/GenBank/DDBJ databases">
        <authorList>
            <person name="Macas J."/>
            <person name="Novak P."/>
            <person name="Neumann P."/>
        </authorList>
    </citation>
    <scope>NUCLEOTIDE SEQUENCE</scope>
</reference>
<protein>
    <submittedName>
        <fullName evidence="1">Uncharacterized protein</fullName>
    </submittedName>
</protein>
<accession>A0AAV0D5D0</accession>